<accession>A0ABU9QHZ9</accession>
<dbReference type="RefSeq" id="WP_201656599.1">
    <property type="nucleotide sequence ID" value="NZ_CAJHCS010000025.1"/>
</dbReference>
<gene>
    <name evidence="1" type="ORF">V4C55_25510</name>
</gene>
<protein>
    <submittedName>
        <fullName evidence="1">Uncharacterized protein</fullName>
    </submittedName>
</protein>
<sequence>MTQTKRWFNIKQREPIVNPASYIHIVGYRPSSTNLRTTRDDQQHAANHLREIFPTHLVRISIYIFVSCQANWRLTVQKVQAKKKRFGKDLLTMALLAGFPVWGARDPLPLNSNATGQVRS</sequence>
<evidence type="ECO:0000313" key="1">
    <source>
        <dbReference type="EMBL" id="MEM5289095.1"/>
    </source>
</evidence>
<reference evidence="1 2" key="1">
    <citation type="submission" date="2024-01" db="EMBL/GenBank/DDBJ databases">
        <title>The diversity of rhizobia nodulating Mimosa spp. in eleven states of Brazil covering several biomes is determined by host plant, location, and edaphic factors.</title>
        <authorList>
            <person name="Rouws L."/>
            <person name="Barauna A."/>
            <person name="Beukes C."/>
            <person name="De Faria S.M."/>
            <person name="Gross E."/>
            <person name="Dos Reis Junior F.B."/>
            <person name="Simon M."/>
            <person name="Maluk M."/>
            <person name="Odee D.W."/>
            <person name="Kenicer G."/>
            <person name="Young J.P.W."/>
            <person name="Reis V.M."/>
            <person name="Zilli J."/>
            <person name="James E.K."/>
        </authorList>
    </citation>
    <scope>NUCLEOTIDE SEQUENCE [LARGE SCALE GENOMIC DNA]</scope>
    <source>
        <strain evidence="1 2">JPY77</strain>
    </source>
</reference>
<dbReference type="EMBL" id="JAZHGC010000023">
    <property type="protein sequence ID" value="MEM5289095.1"/>
    <property type="molecule type" value="Genomic_DNA"/>
</dbReference>
<comment type="caution">
    <text evidence="1">The sequence shown here is derived from an EMBL/GenBank/DDBJ whole genome shotgun (WGS) entry which is preliminary data.</text>
</comment>
<dbReference type="Proteomes" id="UP001494588">
    <property type="component" value="Unassembled WGS sequence"/>
</dbReference>
<name>A0ABU9QHZ9_9BURK</name>
<organism evidence="1 2">
    <name type="scientific">Paraburkholderia sabiae</name>
    <dbReference type="NCBI Taxonomy" id="273251"/>
    <lineage>
        <taxon>Bacteria</taxon>
        <taxon>Pseudomonadati</taxon>
        <taxon>Pseudomonadota</taxon>
        <taxon>Betaproteobacteria</taxon>
        <taxon>Burkholderiales</taxon>
        <taxon>Burkholderiaceae</taxon>
        <taxon>Paraburkholderia</taxon>
    </lineage>
</organism>
<keyword evidence="2" id="KW-1185">Reference proteome</keyword>
<evidence type="ECO:0000313" key="2">
    <source>
        <dbReference type="Proteomes" id="UP001494588"/>
    </source>
</evidence>
<proteinExistence type="predicted"/>